<organism evidence="1 2">
    <name type="scientific">Lacibacterium aquatile</name>
    <dbReference type="NCBI Taxonomy" id="1168082"/>
    <lineage>
        <taxon>Bacteria</taxon>
        <taxon>Pseudomonadati</taxon>
        <taxon>Pseudomonadota</taxon>
        <taxon>Alphaproteobacteria</taxon>
        <taxon>Rhodospirillales</taxon>
        <taxon>Rhodospirillaceae</taxon>
    </lineage>
</organism>
<name>A0ABW5DRK4_9PROT</name>
<gene>
    <name evidence="1" type="ORF">ACFSM5_06415</name>
</gene>
<sequence length="98" mass="10421">MAQVEQRSVTGAIVDIRQRLGSDGKDVVEIVLRTSEGEHRGLAHATMAKTAEVLKDKVEKLRATHGAASIADLGIKLTMDGLVRDISSITITAVKIAS</sequence>
<dbReference type="RefSeq" id="WP_379875476.1">
    <property type="nucleotide sequence ID" value="NZ_JBHUIP010000004.1"/>
</dbReference>
<comment type="caution">
    <text evidence="1">The sequence shown here is derived from an EMBL/GenBank/DDBJ whole genome shotgun (WGS) entry which is preliminary data.</text>
</comment>
<dbReference type="EMBL" id="JBHUIP010000004">
    <property type="protein sequence ID" value="MFD2262516.1"/>
    <property type="molecule type" value="Genomic_DNA"/>
</dbReference>
<protein>
    <submittedName>
        <fullName evidence="1">Uncharacterized protein</fullName>
    </submittedName>
</protein>
<reference evidence="2" key="1">
    <citation type="journal article" date="2019" name="Int. J. Syst. Evol. Microbiol.">
        <title>The Global Catalogue of Microorganisms (GCM) 10K type strain sequencing project: providing services to taxonomists for standard genome sequencing and annotation.</title>
        <authorList>
            <consortium name="The Broad Institute Genomics Platform"/>
            <consortium name="The Broad Institute Genome Sequencing Center for Infectious Disease"/>
            <person name="Wu L."/>
            <person name="Ma J."/>
        </authorList>
    </citation>
    <scope>NUCLEOTIDE SEQUENCE [LARGE SCALE GENOMIC DNA]</scope>
    <source>
        <strain evidence="2">CGMCC 1.19062</strain>
    </source>
</reference>
<evidence type="ECO:0000313" key="2">
    <source>
        <dbReference type="Proteomes" id="UP001597295"/>
    </source>
</evidence>
<keyword evidence="2" id="KW-1185">Reference proteome</keyword>
<accession>A0ABW5DRK4</accession>
<proteinExistence type="predicted"/>
<dbReference type="Proteomes" id="UP001597295">
    <property type="component" value="Unassembled WGS sequence"/>
</dbReference>
<evidence type="ECO:0000313" key="1">
    <source>
        <dbReference type="EMBL" id="MFD2262516.1"/>
    </source>
</evidence>